<dbReference type="STRING" id="1963.AQJ27_44015"/>
<organism evidence="2 3">
    <name type="scientific">Streptomyces olivochromogenes</name>
    <dbReference type="NCBI Taxonomy" id="1963"/>
    <lineage>
        <taxon>Bacteria</taxon>
        <taxon>Bacillati</taxon>
        <taxon>Actinomycetota</taxon>
        <taxon>Actinomycetes</taxon>
        <taxon>Kitasatosporales</taxon>
        <taxon>Streptomycetaceae</taxon>
        <taxon>Streptomyces</taxon>
    </lineage>
</organism>
<accession>A0A250VR98</accession>
<proteinExistence type="predicted"/>
<feature type="compositionally biased region" description="Acidic residues" evidence="1">
    <location>
        <begin position="311"/>
        <end position="320"/>
    </location>
</feature>
<reference evidence="3" key="1">
    <citation type="submission" date="2017-05" db="EMBL/GenBank/DDBJ databases">
        <title>Streptomyces olivochromogenes NBRC 3561 whole genome shotgun sequence.</title>
        <authorList>
            <person name="Dohra H."/>
            <person name="Kodani S."/>
        </authorList>
    </citation>
    <scope>NUCLEOTIDE SEQUENCE [LARGE SCALE GENOMIC DNA]</scope>
    <source>
        <strain evidence="3">NBRC 3561</strain>
    </source>
</reference>
<name>A0A250VR98_STROL</name>
<dbReference type="Proteomes" id="UP000217446">
    <property type="component" value="Unassembled WGS sequence"/>
</dbReference>
<gene>
    <name evidence="2" type="ORF">SO3561_08326</name>
</gene>
<evidence type="ECO:0008006" key="4">
    <source>
        <dbReference type="Google" id="ProtNLM"/>
    </source>
</evidence>
<dbReference type="Pfam" id="PF13365">
    <property type="entry name" value="Trypsin_2"/>
    <property type="match status" value="1"/>
</dbReference>
<feature type="region of interest" description="Disordered" evidence="1">
    <location>
        <begin position="297"/>
        <end position="320"/>
    </location>
</feature>
<comment type="caution">
    <text evidence="2">The sequence shown here is derived from an EMBL/GenBank/DDBJ whole genome shotgun (WGS) entry which is preliminary data.</text>
</comment>
<evidence type="ECO:0000313" key="3">
    <source>
        <dbReference type="Proteomes" id="UP000217446"/>
    </source>
</evidence>
<dbReference type="InterPro" id="IPR008984">
    <property type="entry name" value="SMAD_FHA_dom_sf"/>
</dbReference>
<dbReference type="RefSeq" id="WP_067382404.1">
    <property type="nucleotide sequence ID" value="NZ_BDQI01000028.1"/>
</dbReference>
<sequence>MDTIGRLVRDGKAVATAFIVTADGLAATAAHVLSPHAGAEWTFEPITAPGLSLPVDTSLPSDAAADVALIQVLGTGDWQPMTLVSRTTATPGDPVHLRGFAASRDYDSGVGSYVGATAENGRAWVKVSCQHAQPGMSGAPVLLTGTGSVIGVVASRLNSERWNRDTVLLAPAEDLVALAPERLRLTEPIRQFANGTLRLSWLRGDAAELILETDDFNVSLGRNSHNRLNLPDDRDSRFHGHLALVGTTLLYRHMGSRPAFLSGATRQLKLAKGDSCPVGDKDRLSVASGTMLVEFSAPDLFDPNAGPTPQADEEDPGVGR</sequence>
<dbReference type="InterPro" id="IPR009003">
    <property type="entry name" value="Peptidase_S1_PA"/>
</dbReference>
<keyword evidence="3" id="KW-1185">Reference proteome</keyword>
<dbReference type="SUPFAM" id="SSF49879">
    <property type="entry name" value="SMAD/FHA domain"/>
    <property type="match status" value="1"/>
</dbReference>
<evidence type="ECO:0000313" key="2">
    <source>
        <dbReference type="EMBL" id="GAX56758.1"/>
    </source>
</evidence>
<evidence type="ECO:0000256" key="1">
    <source>
        <dbReference type="SAM" id="MobiDB-lite"/>
    </source>
</evidence>
<dbReference type="EMBL" id="BDQI01000028">
    <property type="protein sequence ID" value="GAX56758.1"/>
    <property type="molecule type" value="Genomic_DNA"/>
</dbReference>
<dbReference type="Gene3D" id="2.40.10.120">
    <property type="match status" value="1"/>
</dbReference>
<dbReference type="AlphaFoldDB" id="A0A250VR98"/>
<dbReference type="SUPFAM" id="SSF50494">
    <property type="entry name" value="Trypsin-like serine proteases"/>
    <property type="match status" value="1"/>
</dbReference>
<protein>
    <recommendedName>
        <fullName evidence="4">Serine protease</fullName>
    </recommendedName>
</protein>